<dbReference type="Pfam" id="PF02561">
    <property type="entry name" value="FliS"/>
    <property type="match status" value="1"/>
</dbReference>
<proteinExistence type="inferred from homology"/>
<keyword evidence="8" id="KW-0969">Cilium</keyword>
<dbReference type="CDD" id="cd16098">
    <property type="entry name" value="FliS"/>
    <property type="match status" value="1"/>
</dbReference>
<sequence>MMQQHQAYKTNSVNTATPQELTLMLYNGCLKFMKQAKKAMEEKDIPSKNNNIQRAQDIISELIITLDHDAPIAKDILPLYEFINRRLIDANIKNDPEILMEAYTLVEDFRNTWKEVMKQAKTMQYSQGAKA</sequence>
<dbReference type="PANTHER" id="PTHR34773:SF1">
    <property type="entry name" value="FLAGELLAR SECRETION CHAPERONE FLIS"/>
    <property type="match status" value="1"/>
</dbReference>
<evidence type="ECO:0000256" key="3">
    <source>
        <dbReference type="ARBA" id="ARBA00022490"/>
    </source>
</evidence>
<evidence type="ECO:0000256" key="6">
    <source>
        <dbReference type="PIRNR" id="PIRNR039090"/>
    </source>
</evidence>
<dbReference type="STRING" id="306540.SAMN05421839_12571"/>
<evidence type="ECO:0000256" key="5">
    <source>
        <dbReference type="ARBA" id="ARBA00023186"/>
    </source>
</evidence>
<dbReference type="Proteomes" id="UP000321547">
    <property type="component" value="Unassembled WGS sequence"/>
</dbReference>
<dbReference type="GO" id="GO:0071973">
    <property type="term" value="P:bacterial-type flagellum-dependent cell motility"/>
    <property type="evidence" value="ECO:0007669"/>
    <property type="project" value="TreeGrafter"/>
</dbReference>
<reference evidence="8 9" key="1">
    <citation type="submission" date="2016-10" db="EMBL/GenBank/DDBJ databases">
        <authorList>
            <person name="de Groot N.N."/>
        </authorList>
    </citation>
    <scope>NUCLEOTIDE SEQUENCE [LARGE SCALE GENOMIC DNA]</scope>
    <source>
        <strain evidence="8 9">DSM 17073</strain>
    </source>
</reference>
<keyword evidence="8" id="KW-0282">Flagellum</keyword>
<evidence type="ECO:0000313" key="8">
    <source>
        <dbReference type="EMBL" id="SFP51835.1"/>
    </source>
</evidence>
<dbReference type="OrthoDB" id="1524959at2"/>
<dbReference type="PANTHER" id="PTHR34773">
    <property type="entry name" value="FLAGELLAR SECRETION CHAPERONE FLIS"/>
    <property type="match status" value="1"/>
</dbReference>
<comment type="similarity">
    <text evidence="2 6">Belongs to the FliS family.</text>
</comment>
<dbReference type="NCBIfam" id="TIGR00208">
    <property type="entry name" value="fliS"/>
    <property type="match status" value="1"/>
</dbReference>
<comment type="subcellular location">
    <subcellularLocation>
        <location evidence="1 6">Cytoplasm</location>
        <location evidence="1 6">Cytosol</location>
    </subcellularLocation>
</comment>
<dbReference type="SUPFAM" id="SSF101116">
    <property type="entry name" value="Flagellar export chaperone FliS"/>
    <property type="match status" value="1"/>
</dbReference>
<protein>
    <recommendedName>
        <fullName evidence="6">Flagellar secretion chaperone FliS</fullName>
    </recommendedName>
</protein>
<dbReference type="Gene3D" id="1.20.120.340">
    <property type="entry name" value="Flagellar protein FliS"/>
    <property type="match status" value="1"/>
</dbReference>
<dbReference type="InterPro" id="IPR003713">
    <property type="entry name" value="FliS"/>
</dbReference>
<dbReference type="GO" id="GO:0044780">
    <property type="term" value="P:bacterial-type flagellum assembly"/>
    <property type="evidence" value="ECO:0007669"/>
    <property type="project" value="InterPro"/>
</dbReference>
<evidence type="ECO:0000256" key="4">
    <source>
        <dbReference type="ARBA" id="ARBA00022795"/>
    </source>
</evidence>
<keyword evidence="8" id="KW-0966">Cell projection</keyword>
<dbReference type="EMBL" id="BJWI01000021">
    <property type="protein sequence ID" value="GEM01966.1"/>
    <property type="molecule type" value="Genomic_DNA"/>
</dbReference>
<gene>
    <name evidence="7" type="primary">fliS</name>
    <name evidence="7" type="ORF">HHA03_14980</name>
    <name evidence="8" type="ORF">SAMN05421839_12571</name>
</gene>
<keyword evidence="4 6" id="KW-1005">Bacterial flagellum biogenesis</keyword>
<dbReference type="GO" id="GO:0005829">
    <property type="term" value="C:cytosol"/>
    <property type="evidence" value="ECO:0007669"/>
    <property type="project" value="UniProtKB-SubCell"/>
</dbReference>
<dbReference type="Proteomes" id="UP000242243">
    <property type="component" value="Unassembled WGS sequence"/>
</dbReference>
<evidence type="ECO:0000256" key="1">
    <source>
        <dbReference type="ARBA" id="ARBA00004514"/>
    </source>
</evidence>
<name>A0A1I5R014_9BACI</name>
<accession>A0A1I5R014</accession>
<dbReference type="InterPro" id="IPR036584">
    <property type="entry name" value="FliS_sf"/>
</dbReference>
<evidence type="ECO:0000313" key="9">
    <source>
        <dbReference type="Proteomes" id="UP000242243"/>
    </source>
</evidence>
<evidence type="ECO:0000256" key="2">
    <source>
        <dbReference type="ARBA" id="ARBA00008787"/>
    </source>
</evidence>
<dbReference type="EMBL" id="FOXC01000025">
    <property type="protein sequence ID" value="SFP51835.1"/>
    <property type="molecule type" value="Genomic_DNA"/>
</dbReference>
<keyword evidence="3 6" id="KW-0963">Cytoplasm</keyword>
<keyword evidence="10" id="KW-1185">Reference proteome</keyword>
<organism evidence="8 9">
    <name type="scientific">Halolactibacillus halophilus</name>
    <dbReference type="NCBI Taxonomy" id="306540"/>
    <lineage>
        <taxon>Bacteria</taxon>
        <taxon>Bacillati</taxon>
        <taxon>Bacillota</taxon>
        <taxon>Bacilli</taxon>
        <taxon>Bacillales</taxon>
        <taxon>Bacillaceae</taxon>
        <taxon>Halolactibacillus</taxon>
    </lineage>
</organism>
<dbReference type="PIRSF" id="PIRSF039090">
    <property type="entry name" value="Flis"/>
    <property type="match status" value="1"/>
</dbReference>
<evidence type="ECO:0000313" key="10">
    <source>
        <dbReference type="Proteomes" id="UP000321547"/>
    </source>
</evidence>
<reference evidence="7 10" key="2">
    <citation type="submission" date="2019-07" db="EMBL/GenBank/DDBJ databases">
        <title>Whole genome shotgun sequence of Halolactibacillus halophilus NBRC 100868.</title>
        <authorList>
            <person name="Hosoyama A."/>
            <person name="Uohara A."/>
            <person name="Ohji S."/>
            <person name="Ichikawa N."/>
        </authorList>
    </citation>
    <scope>NUCLEOTIDE SEQUENCE [LARGE SCALE GENOMIC DNA]</scope>
    <source>
        <strain evidence="7 10">NBRC 100868</strain>
    </source>
</reference>
<evidence type="ECO:0000313" key="7">
    <source>
        <dbReference type="EMBL" id="GEM01966.1"/>
    </source>
</evidence>
<dbReference type="AlphaFoldDB" id="A0A1I5R014"/>
<keyword evidence="5" id="KW-0143">Chaperone</keyword>
<dbReference type="RefSeq" id="WP_089832664.1">
    <property type="nucleotide sequence ID" value="NZ_BJWI01000021.1"/>
</dbReference>